<reference evidence="3 4" key="1">
    <citation type="submission" date="2019-12" db="EMBL/GenBank/DDBJ databases">
        <title>Roseobacter cerasinus sp. nov., isolated from seawater around aquaculture.</title>
        <authorList>
            <person name="Muramatsu S."/>
            <person name="Takabe Y."/>
            <person name="Mori K."/>
            <person name="Takaichi S."/>
            <person name="Hanada S."/>
        </authorList>
    </citation>
    <scope>NUCLEOTIDE SEQUENCE [LARGE SCALE GENOMIC DNA]</scope>
    <source>
        <strain evidence="3 4">AI77</strain>
    </source>
</reference>
<dbReference type="OrthoDB" id="9815809at2"/>
<feature type="transmembrane region" description="Helical" evidence="1">
    <location>
        <begin position="180"/>
        <end position="199"/>
    </location>
</feature>
<dbReference type="InterPro" id="IPR037185">
    <property type="entry name" value="EmrE-like"/>
</dbReference>
<name>A0A640VTQ8_9RHOB</name>
<dbReference type="PANTHER" id="PTHR22911:SF103">
    <property type="entry name" value="BLR2811 PROTEIN"/>
    <property type="match status" value="1"/>
</dbReference>
<comment type="caution">
    <text evidence="3">The sequence shown here is derived from an EMBL/GenBank/DDBJ whole genome shotgun (WGS) entry which is preliminary data.</text>
</comment>
<feature type="transmembrane region" description="Helical" evidence="1">
    <location>
        <begin position="71"/>
        <end position="90"/>
    </location>
</feature>
<keyword evidence="4" id="KW-1185">Reference proteome</keyword>
<dbReference type="PANTHER" id="PTHR22911">
    <property type="entry name" value="ACYL-MALONYL CONDENSING ENZYME-RELATED"/>
    <property type="match status" value="1"/>
</dbReference>
<feature type="transmembrane region" description="Helical" evidence="1">
    <location>
        <begin position="123"/>
        <end position="141"/>
    </location>
</feature>
<dbReference type="Proteomes" id="UP000436522">
    <property type="component" value="Unassembled WGS sequence"/>
</dbReference>
<gene>
    <name evidence="3" type="ORF">So717_22240</name>
</gene>
<dbReference type="AlphaFoldDB" id="A0A640VTQ8"/>
<feature type="transmembrane region" description="Helical" evidence="1">
    <location>
        <begin position="39"/>
        <end position="59"/>
    </location>
</feature>
<keyword evidence="1" id="KW-1133">Transmembrane helix</keyword>
<organism evidence="3 4">
    <name type="scientific">Roseobacter cerasinus</name>
    <dbReference type="NCBI Taxonomy" id="2602289"/>
    <lineage>
        <taxon>Bacteria</taxon>
        <taxon>Pseudomonadati</taxon>
        <taxon>Pseudomonadota</taxon>
        <taxon>Alphaproteobacteria</taxon>
        <taxon>Rhodobacterales</taxon>
        <taxon>Roseobacteraceae</taxon>
        <taxon>Roseobacter</taxon>
    </lineage>
</organism>
<dbReference type="GO" id="GO:0016020">
    <property type="term" value="C:membrane"/>
    <property type="evidence" value="ECO:0007669"/>
    <property type="project" value="InterPro"/>
</dbReference>
<evidence type="ECO:0000256" key="1">
    <source>
        <dbReference type="SAM" id="Phobius"/>
    </source>
</evidence>
<feature type="domain" description="EamA" evidence="2">
    <location>
        <begin position="13"/>
        <end position="141"/>
    </location>
</feature>
<feature type="transmembrane region" description="Helical" evidence="1">
    <location>
        <begin position="273"/>
        <end position="291"/>
    </location>
</feature>
<dbReference type="SUPFAM" id="SSF103481">
    <property type="entry name" value="Multidrug resistance efflux transporter EmrE"/>
    <property type="match status" value="2"/>
</dbReference>
<dbReference type="Pfam" id="PF00892">
    <property type="entry name" value="EamA"/>
    <property type="match status" value="1"/>
</dbReference>
<evidence type="ECO:0000313" key="3">
    <source>
        <dbReference type="EMBL" id="GFE50471.1"/>
    </source>
</evidence>
<feature type="transmembrane region" description="Helical" evidence="1">
    <location>
        <begin position="247"/>
        <end position="267"/>
    </location>
</feature>
<dbReference type="RefSeq" id="WP_159977288.1">
    <property type="nucleotide sequence ID" value="NZ_BLIV01000004.1"/>
</dbReference>
<sequence>MSSHTQKLRTGPAIFAIVAAVLALSLGDALVKWTGTTVPLWQMYIMRSAFALPVLFVLARREGVIRLHAPGWVVLRSALLVVMWVCYYLSLPLMPLSLAAAAFYTSPLFILALSAVATRRWPAPVAQLAIVTGFLGVVLIIRPDTSGFQLGTVLPVLAACLYACAMVLTASKCRDDSPLVLAFALNVAFILGGAGLGLLSSPEPSFALGPWQPINAQLLMTMAALGALILIGSVGAAFAYQNGPPATIAVFDYSYLIFSLLWGSLFFSEAPDIIALIGIAAIIGSGVLTLSPRARAAV</sequence>
<accession>A0A640VTQ8</accession>
<evidence type="ECO:0000259" key="2">
    <source>
        <dbReference type="Pfam" id="PF00892"/>
    </source>
</evidence>
<feature type="transmembrane region" description="Helical" evidence="1">
    <location>
        <begin position="96"/>
        <end position="116"/>
    </location>
</feature>
<feature type="transmembrane region" description="Helical" evidence="1">
    <location>
        <begin position="147"/>
        <end position="168"/>
    </location>
</feature>
<evidence type="ECO:0000313" key="4">
    <source>
        <dbReference type="Proteomes" id="UP000436522"/>
    </source>
</evidence>
<dbReference type="EMBL" id="BLIV01000004">
    <property type="protein sequence ID" value="GFE50471.1"/>
    <property type="molecule type" value="Genomic_DNA"/>
</dbReference>
<keyword evidence="1" id="KW-0812">Transmembrane</keyword>
<protein>
    <submittedName>
        <fullName evidence="3">Permease</fullName>
    </submittedName>
</protein>
<dbReference type="InterPro" id="IPR000620">
    <property type="entry name" value="EamA_dom"/>
</dbReference>
<keyword evidence="1" id="KW-0472">Membrane</keyword>
<proteinExistence type="predicted"/>
<feature type="transmembrane region" description="Helical" evidence="1">
    <location>
        <begin position="219"/>
        <end position="240"/>
    </location>
</feature>